<proteinExistence type="predicted"/>
<gene>
    <name evidence="1" type="ORF">TPC1_30233</name>
</gene>
<accession>A0A146K010</accession>
<evidence type="ECO:0000313" key="1">
    <source>
        <dbReference type="EMBL" id="JAP90272.1"/>
    </source>
</evidence>
<dbReference type="EMBL" id="GDID01006334">
    <property type="protein sequence ID" value="JAP90272.1"/>
    <property type="molecule type" value="Transcribed_RNA"/>
</dbReference>
<feature type="non-terminal residue" evidence="1">
    <location>
        <position position="1"/>
    </location>
</feature>
<organism evidence="1">
    <name type="scientific">Trepomonas sp. PC1</name>
    <dbReference type="NCBI Taxonomy" id="1076344"/>
    <lineage>
        <taxon>Eukaryota</taxon>
        <taxon>Metamonada</taxon>
        <taxon>Diplomonadida</taxon>
        <taxon>Hexamitidae</taxon>
        <taxon>Hexamitinae</taxon>
        <taxon>Trepomonas</taxon>
    </lineage>
</organism>
<protein>
    <submittedName>
        <fullName evidence="1">Uncharacterized protein</fullName>
    </submittedName>
</protein>
<reference evidence="1" key="1">
    <citation type="submission" date="2015-07" db="EMBL/GenBank/DDBJ databases">
        <title>Adaptation to a free-living lifestyle via gene acquisitions in the diplomonad Trepomonas sp. PC1.</title>
        <authorList>
            <person name="Xu F."/>
            <person name="Jerlstrom-Hultqvist J."/>
            <person name="Kolisko M."/>
            <person name="Simpson A.G.B."/>
            <person name="Roger A.J."/>
            <person name="Svard S.G."/>
            <person name="Andersson J.O."/>
        </authorList>
    </citation>
    <scope>NUCLEOTIDE SEQUENCE</scope>
    <source>
        <strain evidence="1">PC1</strain>
    </source>
</reference>
<dbReference type="AlphaFoldDB" id="A0A146K010"/>
<sequence length="798" mass="92018">WTLPSTNLIEFQFSLYTGSAPYPVWIWIPQNLNEDVNVQIRSRQFAKLSYEGEQIYYSDIDDKKLQKRIIEKVFHPSSQNGQQSIMVTAQSYLAPFTLEEKLQFMCENNLSAFNPQKDYLNLDILTYLLAENPCKPCEQKSCNMANLLLSCADKVSFSLTAVLNIQETSQSLVGLPTIISTLQSQLRRMVIWLQSCLRKCEVQQTRLILGQKVDFIINSTKTCAQQASIELRMQESFIENQIFKQYRHIVEKQEKYVSIDKNIKELTFAQQISHAPDEYSSQREFKNDDLYQAVVNGKKIVFDDSIIDKIAKDKSEVQVPPALSYDIIGDKMIINEKEFPLTLWTCTEQDLLTLRQVSLQDEYLEQIYFEKDGKICVNYEKRHFTPDQVDVCIKNLQNQLIIQKILSSFLANQFRVVLIGPTQIVNLIARSLSVLLTPQCRSKVIYSLGCIESECLEVTNDEHMTRLKMPISAQELKISKRFLHLVQPIKPKDQSDILSLDITGGQMLNKCQCEEKNIFMAVQKCQCGRYRHTPSLISGAMIQCITGAENSFHVLDIFNQLEQVSSIVNLCSSVVEEAVNSLGFSRVFLTMQQQIMRSQIRGEADRLMGSLKVYKLHAQMMDLGVFGIFKTLKQFKVDFLQQLFQLLFSKAVFLAEVTMGKAFLKKIKNLKLNEGQAGIKMVYFKQNTRPADDFEEFYQLNDVFDYELQMVADSERILSFDKLRGGAIGINSIFLDKMREFLNQIYVETVEKQFHVCVNRLKNEQCDAYVRYLVEYFVSDVMELLETHDVISISTMNV</sequence>
<name>A0A146K010_9EUKA</name>